<proteinExistence type="predicted"/>
<dbReference type="InterPro" id="IPR001650">
    <property type="entry name" value="Helicase_C-like"/>
</dbReference>
<dbReference type="InterPro" id="IPR014001">
    <property type="entry name" value="Helicase_ATP-bd"/>
</dbReference>
<dbReference type="Gene3D" id="3.40.50.300">
    <property type="entry name" value="P-loop containing nucleotide triphosphate hydrolases"/>
    <property type="match status" value="2"/>
</dbReference>
<dbReference type="SMART" id="SM00487">
    <property type="entry name" value="DEXDc"/>
    <property type="match status" value="1"/>
</dbReference>
<evidence type="ECO:0000256" key="4">
    <source>
        <dbReference type="ARBA" id="ARBA00022840"/>
    </source>
</evidence>
<evidence type="ECO:0000256" key="3">
    <source>
        <dbReference type="ARBA" id="ARBA00022806"/>
    </source>
</evidence>
<name>A0A6C0HPC1_9ZZZZ</name>
<dbReference type="GO" id="GO:0003676">
    <property type="term" value="F:nucleic acid binding"/>
    <property type="evidence" value="ECO:0007669"/>
    <property type="project" value="InterPro"/>
</dbReference>
<organism evidence="7">
    <name type="scientific">viral metagenome</name>
    <dbReference type="NCBI Taxonomy" id="1070528"/>
    <lineage>
        <taxon>unclassified sequences</taxon>
        <taxon>metagenomes</taxon>
        <taxon>organismal metagenomes</taxon>
    </lineage>
</organism>
<dbReference type="PROSITE" id="PS51192">
    <property type="entry name" value="HELICASE_ATP_BIND_1"/>
    <property type="match status" value="1"/>
</dbReference>
<sequence length="761" mass="88797">MILSEFQQLAVESIEKGHHVLVTAHTGSGKTLPAEHAIRYFTNQGKRVIYTAPIKALSNQKYNEFTRKFPELQVGIFTGDNKQNPDASILIMTTEILQNKLMQPEASHLDFELNDLGCVVFDEVHYIDDEERGTVWENTMIRLPKTVQMVMLSATIGDKEGFASWIEKITERKVVICSTDKRVVPLIYTTFFTAPTKKIDNLPDPKQRKEVNALVDTFDVIKQDKLYEVNMDKNKRMNKLITNVSRKFVLNQLCEKLREREQFPCLFFVFSRKKLEEMAKEIQVPLFDPGEIDFQIEPICKQLLVSRLQNWKEYMMLPEYTFYISLLKKGIGIHHAGMLPIFREMIEILYEQKYIAVLFATETFSIGLNMPTKTVCFTSLYKHDGQGMRMLYPHEFTQMSGRAGRRGIDTVGHVVLVSNLYEAPDTSSMVKLFVTPPKVIKSKFKMNYALLLKEKDLDSAKQIAHQSLMKVDIDRMELSCRVALEELLIRYHQKRTYLTEKDQCILYQTKVNKMEMLPAKQKKEYAKQCKEMETSTFLSQYLLFKELQEMEKEIERIQQEETYASTYVETKMNDLDKILMDNGFVEDKKTRASCIHEVHPLVMTELCIETNYFKGYTCSDLFGLLSCLCDVKVEEPLKAYHPSFLVKEHQFIQTRLHYYMDLEYIQDLPSSEMCLQYDMAKYVCGWMEHCSNELESVQWIETFKQEKGLFVADFIKVCLKLVNMARELERAYEDKPELCVLLKEGVSQLLKFVCTQDSLYL</sequence>
<dbReference type="EMBL" id="MN739993">
    <property type="protein sequence ID" value="QHT81945.1"/>
    <property type="molecule type" value="Genomic_DNA"/>
</dbReference>
<reference evidence="7" key="1">
    <citation type="journal article" date="2020" name="Nature">
        <title>Giant virus diversity and host interactions through global metagenomics.</title>
        <authorList>
            <person name="Schulz F."/>
            <person name="Roux S."/>
            <person name="Paez-Espino D."/>
            <person name="Jungbluth S."/>
            <person name="Walsh D.A."/>
            <person name="Denef V.J."/>
            <person name="McMahon K.D."/>
            <person name="Konstantinidis K.T."/>
            <person name="Eloe-Fadrosh E.A."/>
            <person name="Kyrpides N.C."/>
            <person name="Woyke T."/>
        </authorList>
    </citation>
    <scope>NUCLEOTIDE SEQUENCE</scope>
    <source>
        <strain evidence="7">GVMAG-M-3300023184-160</strain>
    </source>
</reference>
<dbReference type="InterPro" id="IPR027417">
    <property type="entry name" value="P-loop_NTPase"/>
</dbReference>
<dbReference type="InterPro" id="IPR050699">
    <property type="entry name" value="RNA-DNA_Helicase"/>
</dbReference>
<dbReference type="Pfam" id="PF00270">
    <property type="entry name" value="DEAD"/>
    <property type="match status" value="1"/>
</dbReference>
<keyword evidence="4" id="KW-0067">ATP-binding</keyword>
<dbReference type="GO" id="GO:0016787">
    <property type="term" value="F:hydrolase activity"/>
    <property type="evidence" value="ECO:0007669"/>
    <property type="project" value="UniProtKB-KW"/>
</dbReference>
<keyword evidence="1" id="KW-0547">Nucleotide-binding</keyword>
<dbReference type="SUPFAM" id="SSF52540">
    <property type="entry name" value="P-loop containing nucleoside triphosphate hydrolases"/>
    <property type="match status" value="1"/>
</dbReference>
<dbReference type="GO" id="GO:0055087">
    <property type="term" value="C:Ski complex"/>
    <property type="evidence" value="ECO:0007669"/>
    <property type="project" value="TreeGrafter"/>
</dbReference>
<dbReference type="InterPro" id="IPR011545">
    <property type="entry name" value="DEAD/DEAH_box_helicase_dom"/>
</dbReference>
<protein>
    <recommendedName>
        <fullName evidence="8">Helicase</fullName>
    </recommendedName>
</protein>
<accession>A0A6C0HPC1</accession>
<dbReference type="PANTHER" id="PTHR12131:SF1">
    <property type="entry name" value="ATP-DEPENDENT RNA HELICASE SUPV3L1, MITOCHONDRIAL-RELATED"/>
    <property type="match status" value="1"/>
</dbReference>
<evidence type="ECO:0000256" key="1">
    <source>
        <dbReference type="ARBA" id="ARBA00022741"/>
    </source>
</evidence>
<feature type="domain" description="Helicase ATP-binding" evidence="5">
    <location>
        <begin position="11"/>
        <end position="174"/>
    </location>
</feature>
<dbReference type="SMART" id="SM00490">
    <property type="entry name" value="HELICc"/>
    <property type="match status" value="1"/>
</dbReference>
<dbReference type="AlphaFoldDB" id="A0A6C0HPC1"/>
<evidence type="ECO:0000259" key="6">
    <source>
        <dbReference type="PROSITE" id="PS51194"/>
    </source>
</evidence>
<evidence type="ECO:0000259" key="5">
    <source>
        <dbReference type="PROSITE" id="PS51192"/>
    </source>
</evidence>
<dbReference type="GO" id="GO:0004386">
    <property type="term" value="F:helicase activity"/>
    <property type="evidence" value="ECO:0007669"/>
    <property type="project" value="UniProtKB-KW"/>
</dbReference>
<dbReference type="GO" id="GO:0005524">
    <property type="term" value="F:ATP binding"/>
    <property type="evidence" value="ECO:0007669"/>
    <property type="project" value="UniProtKB-KW"/>
</dbReference>
<dbReference type="Gene3D" id="1.10.3380.30">
    <property type="match status" value="1"/>
</dbReference>
<keyword evidence="2" id="KW-0378">Hydrolase</keyword>
<dbReference type="GO" id="GO:0070478">
    <property type="term" value="P:nuclear-transcribed mRNA catabolic process, 3'-5' exonucleolytic nonsense-mediated decay"/>
    <property type="evidence" value="ECO:0007669"/>
    <property type="project" value="TreeGrafter"/>
</dbReference>
<evidence type="ECO:0000313" key="7">
    <source>
        <dbReference type="EMBL" id="QHT81945.1"/>
    </source>
</evidence>
<dbReference type="PROSITE" id="PS51194">
    <property type="entry name" value="HELICASE_CTER"/>
    <property type="match status" value="1"/>
</dbReference>
<feature type="domain" description="Helicase C-terminal" evidence="6">
    <location>
        <begin position="249"/>
        <end position="458"/>
    </location>
</feature>
<dbReference type="PANTHER" id="PTHR12131">
    <property type="entry name" value="ATP-DEPENDENT RNA AND DNA HELICASE"/>
    <property type="match status" value="1"/>
</dbReference>
<dbReference type="CDD" id="cd18795">
    <property type="entry name" value="SF2_C_Ski2"/>
    <property type="match status" value="1"/>
</dbReference>
<keyword evidence="3" id="KW-0347">Helicase</keyword>
<evidence type="ECO:0000256" key="2">
    <source>
        <dbReference type="ARBA" id="ARBA00022801"/>
    </source>
</evidence>
<evidence type="ECO:0008006" key="8">
    <source>
        <dbReference type="Google" id="ProtNLM"/>
    </source>
</evidence>